<feature type="coiled-coil region" evidence="11">
    <location>
        <begin position="4"/>
        <end position="31"/>
    </location>
</feature>
<evidence type="ECO:0000256" key="6">
    <source>
        <dbReference type="ARBA" id="ARBA00022853"/>
    </source>
</evidence>
<evidence type="ECO:0000256" key="11">
    <source>
        <dbReference type="SAM" id="Coils"/>
    </source>
</evidence>
<dbReference type="EC" id="2.1.1.354" evidence="2"/>
<keyword evidence="3" id="KW-0489">Methyltransferase</keyword>
<feature type="compositionally biased region" description="Basic and acidic residues" evidence="12">
    <location>
        <begin position="448"/>
        <end position="464"/>
    </location>
</feature>
<keyword evidence="7" id="KW-0539">Nucleus</keyword>
<keyword evidence="4" id="KW-0808">Transferase</keyword>
<evidence type="ECO:0000256" key="3">
    <source>
        <dbReference type="ARBA" id="ARBA00022603"/>
    </source>
</evidence>
<evidence type="ECO:0000256" key="5">
    <source>
        <dbReference type="ARBA" id="ARBA00022691"/>
    </source>
</evidence>
<dbReference type="PROSITE" id="PS50868">
    <property type="entry name" value="POST_SET"/>
    <property type="match status" value="1"/>
</dbReference>
<evidence type="ECO:0000313" key="15">
    <source>
        <dbReference type="EMBL" id="KAK9918921.1"/>
    </source>
</evidence>
<evidence type="ECO:0000256" key="1">
    <source>
        <dbReference type="ARBA" id="ARBA00004123"/>
    </source>
</evidence>
<feature type="region of interest" description="Disordered" evidence="12">
    <location>
        <begin position="662"/>
        <end position="743"/>
    </location>
</feature>
<dbReference type="InterPro" id="IPR044570">
    <property type="entry name" value="Set1-like"/>
</dbReference>
<keyword evidence="5" id="KW-0949">S-adenosyl-L-methionine</keyword>
<feature type="compositionally biased region" description="Polar residues" evidence="12">
    <location>
        <begin position="431"/>
        <end position="447"/>
    </location>
</feature>
<evidence type="ECO:0000256" key="8">
    <source>
        <dbReference type="ARBA" id="ARBA00047571"/>
    </source>
</evidence>
<dbReference type="SUPFAM" id="SSF82199">
    <property type="entry name" value="SET domain"/>
    <property type="match status" value="1"/>
</dbReference>
<accession>A0ABR2Z5B5</accession>
<gene>
    <name evidence="15" type="ORF">WJX75_008043</name>
</gene>
<evidence type="ECO:0000313" key="16">
    <source>
        <dbReference type="Proteomes" id="UP001491310"/>
    </source>
</evidence>
<feature type="domain" description="Post-SET" evidence="14">
    <location>
        <begin position="947"/>
        <end position="963"/>
    </location>
</feature>
<protein>
    <recommendedName>
        <fullName evidence="2">[histone H3]-lysine(4) N-trimethyltransferase</fullName>
        <ecNumber evidence="2">2.1.1.354</ecNumber>
    </recommendedName>
</protein>
<dbReference type="Proteomes" id="UP001491310">
    <property type="component" value="Unassembled WGS sequence"/>
</dbReference>
<dbReference type="SMART" id="SM00508">
    <property type="entry name" value="PostSET"/>
    <property type="match status" value="1"/>
</dbReference>
<feature type="compositionally biased region" description="Low complexity" evidence="12">
    <location>
        <begin position="579"/>
        <end position="603"/>
    </location>
</feature>
<dbReference type="Pfam" id="PF00856">
    <property type="entry name" value="SET"/>
    <property type="match status" value="1"/>
</dbReference>
<evidence type="ECO:0000259" key="13">
    <source>
        <dbReference type="PROSITE" id="PS50280"/>
    </source>
</evidence>
<dbReference type="EMBL" id="JALJOT010000001">
    <property type="protein sequence ID" value="KAK9918921.1"/>
    <property type="molecule type" value="Genomic_DNA"/>
</dbReference>
<reference evidence="15 16" key="1">
    <citation type="journal article" date="2024" name="Nat. Commun.">
        <title>Phylogenomics reveals the evolutionary origins of lichenization in chlorophyte algae.</title>
        <authorList>
            <person name="Puginier C."/>
            <person name="Libourel C."/>
            <person name="Otte J."/>
            <person name="Skaloud P."/>
            <person name="Haon M."/>
            <person name="Grisel S."/>
            <person name="Petersen M."/>
            <person name="Berrin J.G."/>
            <person name="Delaux P.M."/>
            <person name="Dal Grande F."/>
            <person name="Keller J."/>
        </authorList>
    </citation>
    <scope>NUCLEOTIDE SEQUENCE [LARGE SCALE GENOMIC DNA]</scope>
    <source>
        <strain evidence="15 16">SAG 216-7</strain>
    </source>
</reference>
<evidence type="ECO:0000256" key="2">
    <source>
        <dbReference type="ARBA" id="ARBA00012182"/>
    </source>
</evidence>
<feature type="coiled-coil region" evidence="11">
    <location>
        <begin position="104"/>
        <end position="134"/>
    </location>
</feature>
<evidence type="ECO:0000259" key="14">
    <source>
        <dbReference type="PROSITE" id="PS50868"/>
    </source>
</evidence>
<dbReference type="Gene3D" id="2.170.270.10">
    <property type="entry name" value="SET domain"/>
    <property type="match status" value="1"/>
</dbReference>
<dbReference type="PANTHER" id="PTHR45814">
    <property type="entry name" value="HISTONE-LYSINE N-METHYLTRANSFERASE SETD1"/>
    <property type="match status" value="1"/>
</dbReference>
<feature type="domain" description="SET" evidence="13">
    <location>
        <begin position="819"/>
        <end position="939"/>
    </location>
</feature>
<comment type="catalytic activity">
    <reaction evidence="8">
        <text>L-lysyl(4)-[histone H3] + 3 S-adenosyl-L-methionine = N(6),N(6),N(6)-trimethyl-L-lysyl(4)-[histone H3] + 3 S-adenosyl-L-homocysteine + 3 H(+)</text>
        <dbReference type="Rhea" id="RHEA:60260"/>
        <dbReference type="Rhea" id="RHEA-COMP:15537"/>
        <dbReference type="Rhea" id="RHEA-COMP:15547"/>
        <dbReference type="ChEBI" id="CHEBI:15378"/>
        <dbReference type="ChEBI" id="CHEBI:29969"/>
        <dbReference type="ChEBI" id="CHEBI:57856"/>
        <dbReference type="ChEBI" id="CHEBI:59789"/>
        <dbReference type="ChEBI" id="CHEBI:61961"/>
        <dbReference type="EC" id="2.1.1.354"/>
    </reaction>
</comment>
<evidence type="ECO:0000256" key="4">
    <source>
        <dbReference type="ARBA" id="ARBA00022679"/>
    </source>
</evidence>
<comment type="caution">
    <text evidence="15">The sequence shown here is derived from an EMBL/GenBank/DDBJ whole genome shotgun (WGS) entry which is preliminary data.</text>
</comment>
<organism evidence="15 16">
    <name type="scientific">Coccomyxa subellipsoidea</name>
    <dbReference type="NCBI Taxonomy" id="248742"/>
    <lineage>
        <taxon>Eukaryota</taxon>
        <taxon>Viridiplantae</taxon>
        <taxon>Chlorophyta</taxon>
        <taxon>core chlorophytes</taxon>
        <taxon>Trebouxiophyceae</taxon>
        <taxon>Trebouxiophyceae incertae sedis</taxon>
        <taxon>Coccomyxaceae</taxon>
        <taxon>Coccomyxa</taxon>
    </lineage>
</organism>
<dbReference type="PROSITE" id="PS50280">
    <property type="entry name" value="SET"/>
    <property type="match status" value="1"/>
</dbReference>
<evidence type="ECO:0000256" key="9">
    <source>
        <dbReference type="ARBA" id="ARBA00047583"/>
    </source>
</evidence>
<dbReference type="CDD" id="cd10518">
    <property type="entry name" value="SET_SETD1-like"/>
    <property type="match status" value="1"/>
</dbReference>
<feature type="compositionally biased region" description="Low complexity" evidence="12">
    <location>
        <begin position="399"/>
        <end position="417"/>
    </location>
</feature>
<feature type="region of interest" description="Disordered" evidence="12">
    <location>
        <begin position="399"/>
        <end position="613"/>
    </location>
</feature>
<comment type="catalytic activity">
    <reaction evidence="10">
        <text>N(6),N(6)-dimethyl-L-lysyl(4)-[histone H3] + S-adenosyl-L-methionine = N(6),N(6),N(6)-trimethyl-L-lysyl(4)-[histone H3] + S-adenosyl-L-homocysteine + H(+)</text>
        <dbReference type="Rhea" id="RHEA:60272"/>
        <dbReference type="Rhea" id="RHEA-COMP:15537"/>
        <dbReference type="Rhea" id="RHEA-COMP:15540"/>
        <dbReference type="ChEBI" id="CHEBI:15378"/>
        <dbReference type="ChEBI" id="CHEBI:57856"/>
        <dbReference type="ChEBI" id="CHEBI:59789"/>
        <dbReference type="ChEBI" id="CHEBI:61961"/>
        <dbReference type="ChEBI" id="CHEBI:61976"/>
    </reaction>
</comment>
<evidence type="ECO:0000256" key="12">
    <source>
        <dbReference type="SAM" id="MobiDB-lite"/>
    </source>
</evidence>
<dbReference type="PANTHER" id="PTHR45814:SF2">
    <property type="entry name" value="HISTONE-LYSINE N-METHYLTRANSFERASE SETD1"/>
    <property type="match status" value="1"/>
</dbReference>
<comment type="catalytic activity">
    <reaction evidence="9">
        <text>N(6)-methyl-L-lysyl(4)-[histone H3] + S-adenosyl-L-methionine = N(6),N(6)-dimethyl-L-lysyl(4)-[histone H3] + S-adenosyl-L-homocysteine + H(+)</text>
        <dbReference type="Rhea" id="RHEA:60268"/>
        <dbReference type="Rhea" id="RHEA-COMP:15540"/>
        <dbReference type="Rhea" id="RHEA-COMP:15543"/>
        <dbReference type="ChEBI" id="CHEBI:15378"/>
        <dbReference type="ChEBI" id="CHEBI:57856"/>
        <dbReference type="ChEBI" id="CHEBI:59789"/>
        <dbReference type="ChEBI" id="CHEBI:61929"/>
        <dbReference type="ChEBI" id="CHEBI:61976"/>
    </reaction>
</comment>
<comment type="subcellular location">
    <subcellularLocation>
        <location evidence="1">Nucleus</location>
    </subcellularLocation>
</comment>
<sequence>MDEIQNLQHKLNAAEEALITAQDEHARAEESRIAAEVALGTAPNIWLSSHSANVKQWRILRTDGTQEDPECLGELLSKCYTFDSIGDDTIVSSIDSADNSFTTLKRLVNDRPDLQKLVAELQRLKDTALEATGRARQWMVSVRNTRLTYVLRRMMLRAAEPWMRKLDGGSLHSNMVSASDLDEAITAGTLQGTEEFVPAKGGATKSALEVVSRRKEFLVAASLLEGLLTEPIGDVEREAAKLDAGMVKCWSFIDANGFEQVPISAAVAQTWMRDYNWTGRELVHHHTATVKDQVTIDSLQSIVAAVNAEVAAAQPRLKAALVAKLRERLAENVEQKQKHEFVKLMDKVFDKWWRDMKAGRLPPPKPPAQPPPPTNGHFSAHINGRQPESAAFPALEAAAHRAAGGAAGAPGSPRPTGGIPPPTGADAPSAQLISNWRSSDRGLQNGAQHKEAASWDDAARDRGIPDPGSLQASWNGEVPGPSIQGSARKKRSRWDAAAAEPKAAQQNGSSNGHHHQSDAVAEAIQRSNSGPGVQQKGHKRPRNGEVPSQVCSPRKISSVRRSAEASNGWPHGSQDGRAASDTAAAAASAGAASQEAGAEGASGVTTDAAGDDQEAKQRAIVGMRHGKPLVLLDYTDAEWREAFTEMKALLIQLGMGDRILPRGSEVPNTAHPEPAHRNRKAVQPPAPPPAPQQQPKHARPEKLKQASMKAKALKPQSKSAAVQRAKGANRAGKRPGETGRAISTAKETADAIALQYEGVCSRALPVEAVSRKSAIAARERQAAAHISAQPAASVEGRAGRVQARKLARSEVAQDLATWQKLQGRADDLRLGKSGVHMWGLFARKPIPANEFVIEYVGELIRRTVNDVRERIDADSDYRFRVDAQWVVDATRRGGKARFINHCCDPNCVTKTVSVGGQLHIMICSKRTILEGEELTYDYKFQPTPGEAPIPCTCGAKNCRKRLN</sequence>
<evidence type="ECO:0000256" key="7">
    <source>
        <dbReference type="ARBA" id="ARBA00023242"/>
    </source>
</evidence>
<evidence type="ECO:0000256" key="10">
    <source>
        <dbReference type="ARBA" id="ARBA00049129"/>
    </source>
</evidence>
<dbReference type="InterPro" id="IPR046341">
    <property type="entry name" value="SET_dom_sf"/>
</dbReference>
<name>A0ABR2Z5B5_9CHLO</name>
<feature type="region of interest" description="Disordered" evidence="12">
    <location>
        <begin position="357"/>
        <end position="383"/>
    </location>
</feature>
<keyword evidence="6" id="KW-0156">Chromatin regulator</keyword>
<feature type="compositionally biased region" description="Pro residues" evidence="12">
    <location>
        <begin position="361"/>
        <end position="374"/>
    </location>
</feature>
<proteinExistence type="predicted"/>
<dbReference type="InterPro" id="IPR003616">
    <property type="entry name" value="Post-SET_dom"/>
</dbReference>
<keyword evidence="11" id="KW-0175">Coiled coil</keyword>
<keyword evidence="16" id="KW-1185">Reference proteome</keyword>
<dbReference type="InterPro" id="IPR001214">
    <property type="entry name" value="SET_dom"/>
</dbReference>
<dbReference type="SMART" id="SM00317">
    <property type="entry name" value="SET"/>
    <property type="match status" value="1"/>
</dbReference>